<dbReference type="InterPro" id="IPR036390">
    <property type="entry name" value="WH_DNA-bd_sf"/>
</dbReference>
<dbReference type="InterPro" id="IPR026282">
    <property type="entry name" value="MJ1563"/>
</dbReference>
<dbReference type="Pfam" id="PF12802">
    <property type="entry name" value="MarR_2"/>
    <property type="match status" value="1"/>
</dbReference>
<evidence type="ECO:0000313" key="7">
    <source>
        <dbReference type="Proteomes" id="UP001165395"/>
    </source>
</evidence>
<feature type="domain" description="HTH marR-type" evidence="5">
    <location>
        <begin position="22"/>
        <end position="80"/>
    </location>
</feature>
<keyword evidence="2 4" id="KW-0238">DNA-binding</keyword>
<gene>
    <name evidence="6" type="ORF">LIN78_05185</name>
</gene>
<dbReference type="Gene3D" id="1.10.10.10">
    <property type="entry name" value="Winged helix-like DNA-binding domain superfamily/Winged helix DNA-binding domain"/>
    <property type="match status" value="1"/>
</dbReference>
<dbReference type="RefSeq" id="WP_227179185.1">
    <property type="nucleotide sequence ID" value="NZ_JAJBZT010000002.1"/>
</dbReference>
<accession>A0ABS8D420</accession>
<evidence type="ECO:0000259" key="5">
    <source>
        <dbReference type="Pfam" id="PF12802"/>
    </source>
</evidence>
<name>A0ABS8D420_9NEIS</name>
<dbReference type="PANTHER" id="PTHR38465:SF1">
    <property type="entry name" value="HTH-TYPE TRANSCRIPTIONAL REGULATOR MJ1563-RELATED"/>
    <property type="match status" value="1"/>
</dbReference>
<evidence type="ECO:0000256" key="3">
    <source>
        <dbReference type="ARBA" id="ARBA00023163"/>
    </source>
</evidence>
<dbReference type="SUPFAM" id="SSF46785">
    <property type="entry name" value="Winged helix' DNA-binding domain"/>
    <property type="match status" value="1"/>
</dbReference>
<organism evidence="6 7">
    <name type="scientific">Leeia speluncae</name>
    <dbReference type="NCBI Taxonomy" id="2884804"/>
    <lineage>
        <taxon>Bacteria</taxon>
        <taxon>Pseudomonadati</taxon>
        <taxon>Pseudomonadota</taxon>
        <taxon>Betaproteobacteria</taxon>
        <taxon>Neisseriales</taxon>
        <taxon>Leeiaceae</taxon>
        <taxon>Leeia</taxon>
    </lineage>
</organism>
<keyword evidence="7" id="KW-1185">Reference proteome</keyword>
<reference evidence="6" key="1">
    <citation type="submission" date="2021-10" db="EMBL/GenBank/DDBJ databases">
        <title>The complete genome sequence of Leeia sp. TBRC 13508.</title>
        <authorList>
            <person name="Charoenyingcharoen P."/>
            <person name="Yukphan P."/>
        </authorList>
    </citation>
    <scope>NUCLEOTIDE SEQUENCE</scope>
    <source>
        <strain evidence="6">TBRC 13508</strain>
    </source>
</reference>
<evidence type="ECO:0000256" key="4">
    <source>
        <dbReference type="PIRNR" id="PIRNR006707"/>
    </source>
</evidence>
<dbReference type="InterPro" id="IPR000835">
    <property type="entry name" value="HTH_MarR-typ"/>
</dbReference>
<evidence type="ECO:0000256" key="1">
    <source>
        <dbReference type="ARBA" id="ARBA00023015"/>
    </source>
</evidence>
<dbReference type="InterPro" id="IPR011991">
    <property type="entry name" value="ArsR-like_HTH"/>
</dbReference>
<comment type="similarity">
    <text evidence="4">Belongs to the GbsR family.</text>
</comment>
<dbReference type="PIRSF" id="PIRSF006707">
    <property type="entry name" value="MJ1563"/>
    <property type="match status" value="1"/>
</dbReference>
<comment type="caution">
    <text evidence="6">The sequence shown here is derived from an EMBL/GenBank/DDBJ whole genome shotgun (WGS) entry which is preliminary data.</text>
</comment>
<keyword evidence="1 4" id="KW-0805">Transcription regulation</keyword>
<dbReference type="InterPro" id="IPR052362">
    <property type="entry name" value="HTH-GbsR_regulator"/>
</dbReference>
<dbReference type="Proteomes" id="UP001165395">
    <property type="component" value="Unassembled WGS sequence"/>
</dbReference>
<evidence type="ECO:0000256" key="2">
    <source>
        <dbReference type="ARBA" id="ARBA00023125"/>
    </source>
</evidence>
<keyword evidence="3 4" id="KW-0804">Transcription</keyword>
<dbReference type="CDD" id="cd00090">
    <property type="entry name" value="HTH_ARSR"/>
    <property type="match status" value="1"/>
</dbReference>
<proteinExistence type="inferred from homology"/>
<sequence length="184" mass="21232">MKLSPTMQKYVLHWGEMGTRWGVNRTVAQLHALLYLSNQPLHAEELQETLGVARSNISNSLKELQSWGLVKVVHVIGDRRDHFVALQDVWEIFRVIMEERKKREIDPTLTIMRECVMDAEKDEDLGAETRQKMENVLQFLEMLTNAYEDFRHIPPSRLQRLIQMGGKVVRFLGGGKASKTSVTD</sequence>
<dbReference type="InterPro" id="IPR036388">
    <property type="entry name" value="WH-like_DNA-bd_sf"/>
</dbReference>
<evidence type="ECO:0000313" key="6">
    <source>
        <dbReference type="EMBL" id="MCB6182940.1"/>
    </source>
</evidence>
<dbReference type="EMBL" id="JAJBZT010000002">
    <property type="protein sequence ID" value="MCB6182940.1"/>
    <property type="molecule type" value="Genomic_DNA"/>
</dbReference>
<dbReference type="PANTHER" id="PTHR38465">
    <property type="entry name" value="HTH-TYPE TRANSCRIPTIONAL REGULATOR MJ1563-RELATED"/>
    <property type="match status" value="1"/>
</dbReference>
<protein>
    <recommendedName>
        <fullName evidence="4">HTH-type transcriptional regulator</fullName>
    </recommendedName>
</protein>